<feature type="transmembrane region" description="Helical" evidence="6">
    <location>
        <begin position="69"/>
        <end position="87"/>
    </location>
</feature>
<dbReference type="PANTHER" id="PTHR21236">
    <property type="entry name" value="GOLGI MEMBRANE PROTEIN YIP1"/>
    <property type="match status" value="1"/>
</dbReference>
<keyword evidence="4 6" id="KW-1133">Transmembrane helix</keyword>
<evidence type="ECO:0000256" key="4">
    <source>
        <dbReference type="ARBA" id="ARBA00022989"/>
    </source>
</evidence>
<evidence type="ECO:0000256" key="5">
    <source>
        <dbReference type="ARBA" id="ARBA00023136"/>
    </source>
</evidence>
<reference evidence="9" key="1">
    <citation type="submission" date="2021-01" db="EMBL/GenBank/DDBJ databases">
        <authorList>
            <person name="Corre E."/>
            <person name="Pelletier E."/>
            <person name="Niang G."/>
            <person name="Scheremetjew M."/>
            <person name="Finn R."/>
            <person name="Kale V."/>
            <person name="Holt S."/>
            <person name="Cochrane G."/>
            <person name="Meng A."/>
            <person name="Brown T."/>
            <person name="Cohen L."/>
        </authorList>
    </citation>
    <scope>NUCLEOTIDE SEQUENCE</scope>
    <source>
        <strain evidence="9">CCMP443</strain>
    </source>
</reference>
<comment type="caution">
    <text evidence="6">Lacks conserved residue(s) required for the propagation of feature annotation.</text>
</comment>
<keyword evidence="5 6" id="KW-0472">Membrane</keyword>
<evidence type="ECO:0000256" key="3">
    <source>
        <dbReference type="ARBA" id="ARBA00022692"/>
    </source>
</evidence>
<feature type="domain" description="Yip1" evidence="8">
    <location>
        <begin position="66"/>
        <end position="146"/>
    </location>
</feature>
<dbReference type="InterPro" id="IPR045231">
    <property type="entry name" value="Yip1/4-like"/>
</dbReference>
<dbReference type="EMBL" id="HBFN01020310">
    <property type="protein sequence ID" value="CAD8798164.1"/>
    <property type="molecule type" value="Transcribed_RNA"/>
</dbReference>
<protein>
    <recommendedName>
        <fullName evidence="6">Protein YIPF</fullName>
    </recommendedName>
</protein>
<dbReference type="AlphaFoldDB" id="A0A7S0W4U5"/>
<dbReference type="InterPro" id="IPR006977">
    <property type="entry name" value="Yip1_dom"/>
</dbReference>
<keyword evidence="3 6" id="KW-0812">Transmembrane</keyword>
<dbReference type="Pfam" id="PF04893">
    <property type="entry name" value="Yip1"/>
    <property type="match status" value="1"/>
</dbReference>
<comment type="subcellular location">
    <subcellularLocation>
        <location evidence="6">Golgi apparatus membrane</location>
        <topology evidence="6">Multi-pass membrane protein</topology>
    </subcellularLocation>
    <subcellularLocation>
        <location evidence="1">Membrane</location>
        <topology evidence="1">Multi-pass membrane protein</topology>
    </subcellularLocation>
</comment>
<dbReference type="GO" id="GO:0005802">
    <property type="term" value="C:trans-Golgi network"/>
    <property type="evidence" value="ECO:0007669"/>
    <property type="project" value="TreeGrafter"/>
</dbReference>
<evidence type="ECO:0000256" key="1">
    <source>
        <dbReference type="ARBA" id="ARBA00004141"/>
    </source>
</evidence>
<evidence type="ECO:0000313" key="9">
    <source>
        <dbReference type="EMBL" id="CAD8798164.1"/>
    </source>
</evidence>
<evidence type="ECO:0000256" key="7">
    <source>
        <dbReference type="SAM" id="MobiDB-lite"/>
    </source>
</evidence>
<evidence type="ECO:0000256" key="2">
    <source>
        <dbReference type="ARBA" id="ARBA00010596"/>
    </source>
</evidence>
<organism evidence="9">
    <name type="scientific">Hemiselmis tepida</name>
    <dbReference type="NCBI Taxonomy" id="464990"/>
    <lineage>
        <taxon>Eukaryota</taxon>
        <taxon>Cryptophyceae</taxon>
        <taxon>Cryptomonadales</taxon>
        <taxon>Hemiselmidaceae</taxon>
        <taxon>Hemiselmis</taxon>
    </lineage>
</organism>
<feature type="compositionally biased region" description="Polar residues" evidence="7">
    <location>
        <begin position="10"/>
        <end position="20"/>
    </location>
</feature>
<gene>
    <name evidence="9" type="ORF">HTEP1355_LOCUS11805</name>
</gene>
<sequence>MSLLDESLTAAPSGQLSSEASAPGGQDLEDTTLDEPVLETIKRDLRMVWRKIGKVAIPSQDTKDELRNWDLWGPLFLCLILAILLSIDESEGGLPSNHDRPAAVFSSLLVMVAVGAIVVTVNAKLLGGNVSFFQNICLLGCRTLPSAPCPPPASGDCP</sequence>
<proteinExistence type="inferred from homology"/>
<feature type="transmembrane region" description="Helical" evidence="6">
    <location>
        <begin position="102"/>
        <end position="123"/>
    </location>
</feature>
<comment type="similarity">
    <text evidence="2 6">Belongs to the YIP1 family.</text>
</comment>
<evidence type="ECO:0000256" key="6">
    <source>
        <dbReference type="RuleBase" id="RU361264"/>
    </source>
</evidence>
<name>A0A7S0W4U5_9CRYP</name>
<dbReference type="PANTHER" id="PTHR21236:SF1">
    <property type="entry name" value="PROTEIN YIPF6"/>
    <property type="match status" value="1"/>
</dbReference>
<dbReference type="GO" id="GO:0000139">
    <property type="term" value="C:Golgi membrane"/>
    <property type="evidence" value="ECO:0007669"/>
    <property type="project" value="UniProtKB-SubCell"/>
</dbReference>
<accession>A0A7S0W4U5</accession>
<evidence type="ECO:0000259" key="8">
    <source>
        <dbReference type="Pfam" id="PF04893"/>
    </source>
</evidence>
<dbReference type="GO" id="GO:0006888">
    <property type="term" value="P:endoplasmic reticulum to Golgi vesicle-mediated transport"/>
    <property type="evidence" value="ECO:0007669"/>
    <property type="project" value="InterPro"/>
</dbReference>
<feature type="region of interest" description="Disordered" evidence="7">
    <location>
        <begin position="1"/>
        <end position="33"/>
    </location>
</feature>